<proteinExistence type="predicted"/>
<keyword evidence="3" id="KW-1185">Reference proteome</keyword>
<reference evidence="3" key="1">
    <citation type="journal article" date="2019" name="Int. J. Syst. Evol. Microbiol.">
        <title>The Global Catalogue of Microorganisms (GCM) 10K type strain sequencing project: providing services to taxonomists for standard genome sequencing and annotation.</title>
        <authorList>
            <consortium name="The Broad Institute Genomics Platform"/>
            <consortium name="The Broad Institute Genome Sequencing Center for Infectious Disease"/>
            <person name="Wu L."/>
            <person name="Ma J."/>
        </authorList>
    </citation>
    <scope>NUCLEOTIDE SEQUENCE [LARGE SCALE GENOMIC DNA]</scope>
    <source>
        <strain evidence="3">JCM 1490</strain>
    </source>
</reference>
<organism evidence="2 3">
    <name type="scientific">Georgenia alba</name>
    <dbReference type="NCBI Taxonomy" id="2233858"/>
    <lineage>
        <taxon>Bacteria</taxon>
        <taxon>Bacillati</taxon>
        <taxon>Actinomycetota</taxon>
        <taxon>Actinomycetes</taxon>
        <taxon>Micrococcales</taxon>
        <taxon>Bogoriellaceae</taxon>
        <taxon>Georgenia</taxon>
    </lineage>
</organism>
<dbReference type="Proteomes" id="UP001596455">
    <property type="component" value="Unassembled WGS sequence"/>
</dbReference>
<accession>A0ABW2Q5F8</accession>
<keyword evidence="1" id="KW-1133">Transmembrane helix</keyword>
<evidence type="ECO:0000313" key="2">
    <source>
        <dbReference type="EMBL" id="MFC7404735.1"/>
    </source>
</evidence>
<evidence type="ECO:0000313" key="3">
    <source>
        <dbReference type="Proteomes" id="UP001596455"/>
    </source>
</evidence>
<gene>
    <name evidence="2" type="ORF">ACFQQL_06400</name>
</gene>
<dbReference type="RefSeq" id="WP_382392410.1">
    <property type="nucleotide sequence ID" value="NZ_JBHTCQ010000001.1"/>
</dbReference>
<keyword evidence="1" id="KW-0472">Membrane</keyword>
<feature type="transmembrane region" description="Helical" evidence="1">
    <location>
        <begin position="20"/>
        <end position="39"/>
    </location>
</feature>
<evidence type="ECO:0000256" key="1">
    <source>
        <dbReference type="SAM" id="Phobius"/>
    </source>
</evidence>
<keyword evidence="1" id="KW-0812">Transmembrane</keyword>
<sequence>MSVPGGSQVGPGRGRRPVVVVAAVVAVVVVVAVVLTVLLPDTYRGVADLADRVATHGDARRGLVAVDLAAVREDLGVPEDVDLFGPLPADDDDAWRAYFSSVAVAIPHVPQIAPDDVDPAIEAIDLGAVMAAATTTRFIPGSLTVLRTEQPFEEIAAGFTDGDYERAGDTLSYVGDGRIGLHASYSHLAYRDGLLALTSDPEADVSRVQDAVGQGGKGGELVELAAEQLEETAAAYVEAEPGGGPPGCVDSLVVGDSFTGTAQVTFIGAGVQPALDQRPGIAEAFDVGEPQVDGDRTVVELTESQPGTGLLAQWFELTNVWSCE</sequence>
<name>A0ABW2Q5F8_9MICO</name>
<dbReference type="EMBL" id="JBHTCQ010000001">
    <property type="protein sequence ID" value="MFC7404735.1"/>
    <property type="molecule type" value="Genomic_DNA"/>
</dbReference>
<comment type="caution">
    <text evidence="2">The sequence shown here is derived from an EMBL/GenBank/DDBJ whole genome shotgun (WGS) entry which is preliminary data.</text>
</comment>
<protein>
    <submittedName>
        <fullName evidence="2">Uncharacterized protein</fullName>
    </submittedName>
</protein>